<evidence type="ECO:0000256" key="1">
    <source>
        <dbReference type="SAM" id="Phobius"/>
    </source>
</evidence>
<dbReference type="KEGG" id="smia:P344_01530"/>
<organism evidence="2 3">
    <name type="scientific">Spiroplasma mirum ATCC 29335</name>
    <dbReference type="NCBI Taxonomy" id="838561"/>
    <lineage>
        <taxon>Bacteria</taxon>
        <taxon>Bacillati</taxon>
        <taxon>Mycoplasmatota</taxon>
        <taxon>Mollicutes</taxon>
        <taxon>Entomoplasmatales</taxon>
        <taxon>Spiroplasmataceae</taxon>
        <taxon>Spiroplasma</taxon>
    </lineage>
</organism>
<dbReference type="HOGENOM" id="CLU_636018_0_0_14"/>
<keyword evidence="1" id="KW-1133">Transmembrane helix</keyword>
<dbReference type="AlphaFoldDB" id="W6AKW7"/>
<dbReference type="Proteomes" id="UP000019260">
    <property type="component" value="Chromosome"/>
</dbReference>
<dbReference type="EMBL" id="CP006720">
    <property type="protein sequence ID" value="AHI57671.1"/>
    <property type="molecule type" value="Genomic_DNA"/>
</dbReference>
<reference evidence="2 3" key="1">
    <citation type="submission" date="2013-09" db="EMBL/GenBank/DDBJ databases">
        <title>Complete genome sequence of Spiroplasma mirum suckling mouse cataract agent.</title>
        <authorList>
            <person name="Landry C.A."/>
            <person name="Bastian F.O."/>
            <person name="Thune R.L."/>
        </authorList>
    </citation>
    <scope>NUCLEOTIDE SEQUENCE [LARGE SCALE GENOMIC DNA]</scope>
    <source>
        <strain evidence="2 3">SMCA</strain>
    </source>
</reference>
<evidence type="ECO:0000313" key="3">
    <source>
        <dbReference type="Proteomes" id="UP000019260"/>
    </source>
</evidence>
<proteinExistence type="predicted"/>
<dbReference type="STRING" id="838561.P344_01530"/>
<keyword evidence="1" id="KW-0472">Membrane</keyword>
<sequence length="475" mass="54331">MNPIGMHNNLFYCSPNCQGHFNVGANYGYYHQYPIPGQYQYQYPQYLQPQNLQPQPCSPLVAFQQPTIIPPFPNPMALNNFAGYQPSQYQQFAQYPNMLPPHNIGVNNERLYARAPEPYQPKVKTYNAQDEYNWAVHISEILDEFVNRNRPKNKFSAEHDSYDIITTLNNSINNLNNAVKHNQELIKAANLSEPSAPISNISTDDVKKEQVLAAKVSSALPTTENLTDADIPLVTPKIIETPLENEGNHNHLFFDPSVINELDDHEFLNLPDDELREDIQEFTKIEEMPKVEILDNNHSYQQSYDDEDYYQDEVKLNDELAGILEAVDEEAGVENTVPLATIYKNITLKTPTGKVSAQEVYEYMFDEYGHNKVGQFDVMEKFGLTDKQYIKLLNNFYDIDGPTQKIKQPKLKQPRKINKKALIISLAVILTLAVLVAILIVLYFEVPSVHDKFQIAIDKISGGWNQMIMSIKNKL</sequence>
<keyword evidence="1" id="KW-0812">Transmembrane</keyword>
<name>W6AKW7_9MOLU</name>
<keyword evidence="3" id="KW-1185">Reference proteome</keyword>
<gene>
    <name evidence="2" type="ORF">P344_01530</name>
</gene>
<evidence type="ECO:0000313" key="2">
    <source>
        <dbReference type="EMBL" id="AHI57671.1"/>
    </source>
</evidence>
<accession>W6AKW7</accession>
<dbReference type="PATRIC" id="fig|838561.3.peg.291"/>
<feature type="transmembrane region" description="Helical" evidence="1">
    <location>
        <begin position="421"/>
        <end position="444"/>
    </location>
</feature>
<protein>
    <submittedName>
        <fullName evidence="2">Uncharacterized protein</fullName>
    </submittedName>
</protein>